<dbReference type="PRINTS" id="PR01217">
    <property type="entry name" value="PRICHEXTENSN"/>
</dbReference>
<protein>
    <recommendedName>
        <fullName evidence="4">SHOCT domain-containing protein</fullName>
    </recommendedName>
</protein>
<reference evidence="2" key="1">
    <citation type="submission" date="2021-05" db="EMBL/GenBank/DDBJ databases">
        <title>The genome of the haptophyte Pavlova lutheri (Diacronema luteri, Pavlovales) - a model for lipid biosynthesis in eukaryotic algae.</title>
        <authorList>
            <person name="Hulatt C.J."/>
            <person name="Posewitz M.C."/>
        </authorList>
    </citation>
    <scope>NUCLEOTIDE SEQUENCE</scope>
    <source>
        <strain evidence="2">NIVA-4/92</strain>
    </source>
</reference>
<feature type="region of interest" description="Disordered" evidence="1">
    <location>
        <begin position="1"/>
        <end position="74"/>
    </location>
</feature>
<feature type="compositionally biased region" description="Basic and acidic residues" evidence="1">
    <location>
        <begin position="118"/>
        <end position="148"/>
    </location>
</feature>
<sequence length="244" mass="25469">MNLELSGRAANEPIASPRSRPSSRPEAALAKGAGHELIAPKKTKKSIMLSPRSRAYVPDEADLAPPAPAPAPKGVLEPMAVAAPVLEPAPATAPARPRAPPQLASAPTAEDAPPRPIDVAKPEARESEEKETTPKEQQHPKLKQEKNKLNRQPSRGLPFTSPNSARGPGSARGPAPPPAGPPAQPATLSSRASPRASARNGSTSARGSPALHGMTLVQLCELKQKGMFSDAEFTALKQQLLADL</sequence>
<dbReference type="EMBL" id="JAGTXO010000006">
    <property type="protein sequence ID" value="KAG8467538.1"/>
    <property type="molecule type" value="Genomic_DNA"/>
</dbReference>
<evidence type="ECO:0000313" key="3">
    <source>
        <dbReference type="Proteomes" id="UP000751190"/>
    </source>
</evidence>
<gene>
    <name evidence="2" type="ORF">KFE25_000854</name>
</gene>
<keyword evidence="3" id="KW-1185">Reference proteome</keyword>
<feature type="compositionally biased region" description="Low complexity" evidence="1">
    <location>
        <begin position="87"/>
        <end position="107"/>
    </location>
</feature>
<name>A0A8J5XHN8_DIALT</name>
<organism evidence="2 3">
    <name type="scientific">Diacronema lutheri</name>
    <name type="common">Unicellular marine alga</name>
    <name type="synonym">Monochrysis lutheri</name>
    <dbReference type="NCBI Taxonomy" id="2081491"/>
    <lineage>
        <taxon>Eukaryota</taxon>
        <taxon>Haptista</taxon>
        <taxon>Haptophyta</taxon>
        <taxon>Pavlovophyceae</taxon>
        <taxon>Pavlovales</taxon>
        <taxon>Pavlovaceae</taxon>
        <taxon>Diacronema</taxon>
    </lineage>
</organism>
<dbReference type="Proteomes" id="UP000751190">
    <property type="component" value="Unassembled WGS sequence"/>
</dbReference>
<accession>A0A8J5XHN8</accession>
<dbReference type="OrthoDB" id="10644497at2759"/>
<proteinExistence type="predicted"/>
<evidence type="ECO:0000256" key="1">
    <source>
        <dbReference type="SAM" id="MobiDB-lite"/>
    </source>
</evidence>
<feature type="compositionally biased region" description="Low complexity" evidence="1">
    <location>
        <begin position="164"/>
        <end position="173"/>
    </location>
</feature>
<evidence type="ECO:0000313" key="2">
    <source>
        <dbReference type="EMBL" id="KAG8467538.1"/>
    </source>
</evidence>
<dbReference type="AlphaFoldDB" id="A0A8J5XHN8"/>
<feature type="region of interest" description="Disordered" evidence="1">
    <location>
        <begin position="87"/>
        <end position="211"/>
    </location>
</feature>
<comment type="caution">
    <text evidence="2">The sequence shown here is derived from an EMBL/GenBank/DDBJ whole genome shotgun (WGS) entry which is preliminary data.</text>
</comment>
<feature type="compositionally biased region" description="Low complexity" evidence="1">
    <location>
        <begin position="16"/>
        <end position="25"/>
    </location>
</feature>
<evidence type="ECO:0008006" key="4">
    <source>
        <dbReference type="Google" id="ProtNLM"/>
    </source>
</evidence>
<feature type="compositionally biased region" description="Low complexity" evidence="1">
    <location>
        <begin position="185"/>
        <end position="199"/>
    </location>
</feature>
<feature type="compositionally biased region" description="Pro residues" evidence="1">
    <location>
        <begin position="174"/>
        <end position="184"/>
    </location>
</feature>